<feature type="chain" id="PRO_5047037126" description="Gylcosyl hydrolase 115 C-terminal domain-containing protein" evidence="1">
    <location>
        <begin position="21"/>
        <end position="213"/>
    </location>
</feature>
<gene>
    <name evidence="3" type="ORF">N7E81_17115</name>
</gene>
<dbReference type="InterPro" id="IPR041437">
    <property type="entry name" value="GH115_C"/>
</dbReference>
<sequence>MKRTCLLVCGILFCLSSLHAQVSKEKNGYVEVEAERFFEQTNSSDRTWHVMSKTAVRHDLDGDSLEYLSASRGAFVELLPDTRVTHDDPLIAGVNFSNEPGISILKYKVKFTNPGKYYVWGRAFSTGKEDNGIHVGINGEWPESGQRMQWCAGKNQWTWASKQRTKEAHCGEEGLIYLNIDKPGMHTIQFSMREDGFAFDKFALNAKYEQPRD</sequence>
<accession>A0ABY6CYT3</accession>
<proteinExistence type="predicted"/>
<feature type="domain" description="Gylcosyl hydrolase 115 C-terminal" evidence="2">
    <location>
        <begin position="102"/>
        <end position="206"/>
    </location>
</feature>
<name>A0ABY6CYT3_9BACT</name>
<keyword evidence="4" id="KW-1185">Reference proteome</keyword>
<evidence type="ECO:0000313" key="4">
    <source>
        <dbReference type="Proteomes" id="UP001062165"/>
    </source>
</evidence>
<reference evidence="3" key="1">
    <citation type="submission" date="2022-10" db="EMBL/GenBank/DDBJ databases">
        <title>Comparative genomics and taxonomic characterization of three novel marine species of genus Reichenbachiella exhibiting antioxidant and polysaccharide degradation activities.</title>
        <authorList>
            <person name="Muhammad N."/>
            <person name="Lee Y.-J."/>
            <person name="Ko J."/>
            <person name="Kim S.-G."/>
        </authorList>
    </citation>
    <scope>NUCLEOTIDE SEQUENCE</scope>
    <source>
        <strain evidence="3">Wsw4-B4</strain>
    </source>
</reference>
<evidence type="ECO:0000259" key="2">
    <source>
        <dbReference type="Pfam" id="PF17829"/>
    </source>
</evidence>
<dbReference type="Proteomes" id="UP001062165">
    <property type="component" value="Chromosome"/>
</dbReference>
<organism evidence="3 4">
    <name type="scientific">Reichenbachiella carrageenanivorans</name>
    <dbReference type="NCBI Taxonomy" id="2979869"/>
    <lineage>
        <taxon>Bacteria</taxon>
        <taxon>Pseudomonadati</taxon>
        <taxon>Bacteroidota</taxon>
        <taxon>Cytophagia</taxon>
        <taxon>Cytophagales</taxon>
        <taxon>Reichenbachiellaceae</taxon>
        <taxon>Reichenbachiella</taxon>
    </lineage>
</organism>
<keyword evidence="1" id="KW-0732">Signal</keyword>
<dbReference type="RefSeq" id="WP_263050820.1">
    <property type="nucleotide sequence ID" value="NZ_CP106735.1"/>
</dbReference>
<feature type="signal peptide" evidence="1">
    <location>
        <begin position="1"/>
        <end position="20"/>
    </location>
</feature>
<evidence type="ECO:0000256" key="1">
    <source>
        <dbReference type="SAM" id="SignalP"/>
    </source>
</evidence>
<evidence type="ECO:0000313" key="3">
    <source>
        <dbReference type="EMBL" id="UXX79077.1"/>
    </source>
</evidence>
<dbReference type="Pfam" id="PF17829">
    <property type="entry name" value="GH115_C"/>
    <property type="match status" value="1"/>
</dbReference>
<dbReference type="Gene3D" id="2.60.120.1620">
    <property type="match status" value="1"/>
</dbReference>
<protein>
    <recommendedName>
        <fullName evidence="2">Gylcosyl hydrolase 115 C-terminal domain-containing protein</fullName>
    </recommendedName>
</protein>
<dbReference type="EMBL" id="CP106735">
    <property type="protein sequence ID" value="UXX79077.1"/>
    <property type="molecule type" value="Genomic_DNA"/>
</dbReference>